<protein>
    <submittedName>
        <fullName evidence="1">Uncharacterized protein</fullName>
    </submittedName>
</protein>
<dbReference type="AlphaFoldDB" id="A0A4R4YHP0"/>
<accession>A0A4R4YHP0</accession>
<evidence type="ECO:0000313" key="2">
    <source>
        <dbReference type="Proteomes" id="UP000294947"/>
    </source>
</evidence>
<dbReference type="RefSeq" id="WP_132489574.1">
    <property type="nucleotide sequence ID" value="NZ_SMKW01000039.1"/>
</dbReference>
<organism evidence="1 2">
    <name type="scientific">Saccharopolyspora elongata</name>
    <dbReference type="NCBI Taxonomy" id="2530387"/>
    <lineage>
        <taxon>Bacteria</taxon>
        <taxon>Bacillati</taxon>
        <taxon>Actinomycetota</taxon>
        <taxon>Actinomycetes</taxon>
        <taxon>Pseudonocardiales</taxon>
        <taxon>Pseudonocardiaceae</taxon>
        <taxon>Saccharopolyspora</taxon>
    </lineage>
</organism>
<dbReference type="OrthoDB" id="4184875at2"/>
<dbReference type="Proteomes" id="UP000294947">
    <property type="component" value="Unassembled WGS sequence"/>
</dbReference>
<keyword evidence="2" id="KW-1185">Reference proteome</keyword>
<comment type="caution">
    <text evidence="1">The sequence shown here is derived from an EMBL/GenBank/DDBJ whole genome shotgun (WGS) entry which is preliminary data.</text>
</comment>
<proteinExistence type="predicted"/>
<sequence>MTSLYRISIDDKTDATVRGRFHMINPDAGILPEEDDDLLPLEIMVDAWRRMKHGSFFVGDGLGDDRLPMSFEQAATIADEHELRDAFEKELDDEAEPDEDLFDRFDEIIESFEVSETRNTPAFWEADGFWDAATDDDFPEDIDAYPYIEFTFTARDAGYVAHLAGGTHWATAQYCD</sequence>
<dbReference type="EMBL" id="SMKW01000039">
    <property type="protein sequence ID" value="TDD43459.1"/>
    <property type="molecule type" value="Genomic_DNA"/>
</dbReference>
<name>A0A4R4YHP0_9PSEU</name>
<gene>
    <name evidence="1" type="ORF">E1288_26345</name>
</gene>
<reference evidence="1 2" key="1">
    <citation type="submission" date="2019-03" db="EMBL/GenBank/DDBJ databases">
        <title>Draft genome sequences of novel Actinobacteria.</title>
        <authorList>
            <person name="Sahin N."/>
            <person name="Ay H."/>
            <person name="Saygin H."/>
        </authorList>
    </citation>
    <scope>NUCLEOTIDE SEQUENCE [LARGE SCALE GENOMIC DNA]</scope>
    <source>
        <strain evidence="1 2">7K502</strain>
    </source>
</reference>
<evidence type="ECO:0000313" key="1">
    <source>
        <dbReference type="EMBL" id="TDD43459.1"/>
    </source>
</evidence>